<dbReference type="Proteomes" id="UP000292118">
    <property type="component" value="Chromosome"/>
</dbReference>
<name>A0A4P6F0Y8_9MICO</name>
<dbReference type="NCBIfam" id="NF041492">
    <property type="entry name" value="MobF"/>
    <property type="match status" value="1"/>
</dbReference>
<dbReference type="OrthoDB" id="4524286at2"/>
<dbReference type="InterPro" id="IPR050534">
    <property type="entry name" value="Coronavir_polyprotein_1ab"/>
</dbReference>
<proteinExistence type="predicted"/>
<dbReference type="AlphaFoldDB" id="A0A4P6F0Y8"/>
<sequence length="1039" mass="113080">MAGYDLTFSVAKSVSVLWALSDASTQARIAEIHHAAIADVIGLLEREVASTRIGYASRAQVPVIGIEATAFDHYDSRANDPQLHTHVVVSNKVKTLQDGVWRGLDSRSLHAATVGLSEYYNAVLADRLTSELGVAWERRLRGDERSAQWEIAGVGESLIAEFSSRTRMIEEFKDRLVAEYVAAHGRAPSRAAVIKMRAQATLDTRPEKHIRSLADLTASWRERARRFVGEDPAAWAAGITRGPAGASLTFDRVPAEIFAEVGARVVTAVAQKRSTWRHWNLWAEASRQTGGWRFATTTDREQAVAAIVAAAEEQSVQVTPPEASVTPARLRRADGTSMFRPLHGKVLTSQMILAAEQRLIDRGNDLSAPYLARQVVAAITAREHNGQVLSVEQADALEQIATSGRQVDLLLGPAGAGKTTAMTALRHVWVTQYGPGSVVGLAPSAAAAQVLAGDLQIGCDNTAKWLHEHDHGRADFTAGQLVIIDEATLASTLTLDRITGLAAQAGAKVLLVGDHAQLQSVDAGGAFSMLRHERGGRVPQLTEVHRFLHEWEKRASLDLRDGDTDVVETYIDHDRVRAGTSEEMVDAAYAAWRADTRAELRTLLVTDSADHVRDLNARARAERILDGDTLADREATLANDARASTGDLVITRRNNRTLRTACGGWVRNGDRWRVTDVHRDGGMEVRREGWHTGASVVLPADYVTQHVDLGYAVTAHRAQGMTVDTCHVVVATGTSRENLYVAMTRGRHANTAYVALDNADDLHTHPITDQITAHTVLTNVLAHTGVEASAHETISTERERYASIAQLAAEYETIATLAHHDRWADAVTRTLIDRAGFNPDQAAAVVNDDAFGPLCVELRRIDAIRGDAEALLERVVAGRGFEDAENVAAILTWRLWNTAGRPATGHEPHLIAGLVPEAHGPIDDETRTALDQRAALIVQRANDLVAAAIRDRQPWVADLGPRPGTEAERRAWLAQAAVVAAYRDRYQIGPRTVLGGDPVTVAQTRDRQRAQTAIRWAQQIAGPGWAAGVEQFDVDLTPR</sequence>
<gene>
    <name evidence="2" type="ORF">ET471_00755</name>
</gene>
<dbReference type="SUPFAM" id="SSF55464">
    <property type="entry name" value="Origin of replication-binding domain, RBD-like"/>
    <property type="match status" value="1"/>
</dbReference>
<feature type="domain" description="TrwC relaxase" evidence="1">
    <location>
        <begin position="2"/>
        <end position="226"/>
    </location>
</feature>
<protein>
    <submittedName>
        <fullName evidence="2">Conjugal transfer protein</fullName>
    </submittedName>
</protein>
<dbReference type="EMBL" id="CP035493">
    <property type="protein sequence ID" value="QAY68755.1"/>
    <property type="molecule type" value="Genomic_DNA"/>
</dbReference>
<organism evidence="2 3">
    <name type="scientific">Xylanimonas protaetiae</name>
    <dbReference type="NCBI Taxonomy" id="2509457"/>
    <lineage>
        <taxon>Bacteria</taxon>
        <taxon>Bacillati</taxon>
        <taxon>Actinomycetota</taxon>
        <taxon>Actinomycetes</taxon>
        <taxon>Micrococcales</taxon>
        <taxon>Promicromonosporaceae</taxon>
        <taxon>Xylanimonas</taxon>
    </lineage>
</organism>
<reference evidence="2 3" key="1">
    <citation type="submission" date="2019-01" db="EMBL/GenBank/DDBJ databases">
        <title>Genome sequencing of strain FW10M-9.</title>
        <authorList>
            <person name="Heo J."/>
            <person name="Kim S.-J."/>
            <person name="Kim J.-S."/>
            <person name="Hong S.-B."/>
            <person name="Kwon S.-W."/>
        </authorList>
    </citation>
    <scope>NUCLEOTIDE SEQUENCE [LARGE SCALE GENOMIC DNA]</scope>
    <source>
        <strain evidence="2 3">FW10M-9</strain>
    </source>
</reference>
<dbReference type="Pfam" id="PF13604">
    <property type="entry name" value="AAA_30"/>
    <property type="match status" value="1"/>
</dbReference>
<dbReference type="PANTHER" id="PTHR43788">
    <property type="entry name" value="DNA2/NAM7 HELICASE FAMILY MEMBER"/>
    <property type="match status" value="1"/>
</dbReference>
<dbReference type="KEGG" id="xya:ET471_00755"/>
<dbReference type="Gene3D" id="2.30.30.940">
    <property type="match status" value="1"/>
</dbReference>
<evidence type="ECO:0000259" key="1">
    <source>
        <dbReference type="Pfam" id="PF08751"/>
    </source>
</evidence>
<dbReference type="CDD" id="cd18809">
    <property type="entry name" value="SF1_C_RecD"/>
    <property type="match status" value="1"/>
</dbReference>
<evidence type="ECO:0000313" key="3">
    <source>
        <dbReference type="Proteomes" id="UP000292118"/>
    </source>
</evidence>
<evidence type="ECO:0000313" key="2">
    <source>
        <dbReference type="EMBL" id="QAY68755.1"/>
    </source>
</evidence>
<dbReference type="Gene3D" id="3.40.50.300">
    <property type="entry name" value="P-loop containing nucleotide triphosphate hydrolases"/>
    <property type="match status" value="2"/>
</dbReference>
<dbReference type="InterPro" id="IPR014862">
    <property type="entry name" value="TrwC"/>
</dbReference>
<keyword evidence="3" id="KW-1185">Reference proteome</keyword>
<accession>A0A4P6F0Y8</accession>
<dbReference type="SUPFAM" id="SSF52540">
    <property type="entry name" value="P-loop containing nucleoside triphosphate hydrolases"/>
    <property type="match status" value="2"/>
</dbReference>
<dbReference type="Pfam" id="PF08751">
    <property type="entry name" value="TrwC"/>
    <property type="match status" value="1"/>
</dbReference>
<dbReference type="InterPro" id="IPR027417">
    <property type="entry name" value="P-loop_NTPase"/>
</dbReference>